<protein>
    <submittedName>
        <fullName evidence="2">Uncharacterized protein</fullName>
    </submittedName>
</protein>
<evidence type="ECO:0000256" key="1">
    <source>
        <dbReference type="SAM" id="MobiDB-lite"/>
    </source>
</evidence>
<reference evidence="2" key="1">
    <citation type="journal article" date="2022" name="bioRxiv">
        <title>Sequencing and chromosome-scale assembly of the giantPleurodeles waltlgenome.</title>
        <authorList>
            <person name="Brown T."/>
            <person name="Elewa A."/>
            <person name="Iarovenko S."/>
            <person name="Subramanian E."/>
            <person name="Araus A.J."/>
            <person name="Petzold A."/>
            <person name="Susuki M."/>
            <person name="Suzuki K.-i.T."/>
            <person name="Hayashi T."/>
            <person name="Toyoda A."/>
            <person name="Oliveira C."/>
            <person name="Osipova E."/>
            <person name="Leigh N.D."/>
            <person name="Simon A."/>
            <person name="Yun M.H."/>
        </authorList>
    </citation>
    <scope>NUCLEOTIDE SEQUENCE</scope>
    <source>
        <strain evidence="2">20211129_DDA</strain>
        <tissue evidence="2">Liver</tissue>
    </source>
</reference>
<feature type="compositionally biased region" description="Basic and acidic residues" evidence="1">
    <location>
        <begin position="7"/>
        <end position="48"/>
    </location>
</feature>
<evidence type="ECO:0000313" key="3">
    <source>
        <dbReference type="Proteomes" id="UP001066276"/>
    </source>
</evidence>
<gene>
    <name evidence="2" type="ORF">NDU88_006895</name>
</gene>
<keyword evidence="3" id="KW-1185">Reference proteome</keyword>
<proteinExistence type="predicted"/>
<organism evidence="2 3">
    <name type="scientific">Pleurodeles waltl</name>
    <name type="common">Iberian ribbed newt</name>
    <dbReference type="NCBI Taxonomy" id="8319"/>
    <lineage>
        <taxon>Eukaryota</taxon>
        <taxon>Metazoa</taxon>
        <taxon>Chordata</taxon>
        <taxon>Craniata</taxon>
        <taxon>Vertebrata</taxon>
        <taxon>Euteleostomi</taxon>
        <taxon>Amphibia</taxon>
        <taxon>Batrachia</taxon>
        <taxon>Caudata</taxon>
        <taxon>Salamandroidea</taxon>
        <taxon>Salamandridae</taxon>
        <taxon>Pleurodelinae</taxon>
        <taxon>Pleurodeles</taxon>
    </lineage>
</organism>
<dbReference type="Proteomes" id="UP001066276">
    <property type="component" value="Chromosome 3_2"/>
</dbReference>
<accession>A0AAV7TYX1</accession>
<dbReference type="AlphaFoldDB" id="A0AAV7TYX1"/>
<dbReference type="EMBL" id="JANPWB010000006">
    <property type="protein sequence ID" value="KAJ1181693.1"/>
    <property type="molecule type" value="Genomic_DNA"/>
</dbReference>
<name>A0AAV7TYX1_PLEWA</name>
<sequence length="89" mass="9730">MGSEELEEKRSEENNAGPEELKSRRDNEEDTGHETVEGERTNWGDAEARNTGAGGDMAFRLSHIPGGAWLAKVQSFLKRGTVREGGGGW</sequence>
<feature type="region of interest" description="Disordered" evidence="1">
    <location>
        <begin position="1"/>
        <end position="54"/>
    </location>
</feature>
<comment type="caution">
    <text evidence="2">The sequence shown here is derived from an EMBL/GenBank/DDBJ whole genome shotgun (WGS) entry which is preliminary data.</text>
</comment>
<evidence type="ECO:0000313" key="2">
    <source>
        <dbReference type="EMBL" id="KAJ1181693.1"/>
    </source>
</evidence>